<organism evidence="1 2">
    <name type="scientific">Limnohabitans radicicola</name>
    <dbReference type="NCBI Taxonomy" id="2771427"/>
    <lineage>
        <taxon>Bacteria</taxon>
        <taxon>Pseudomonadati</taxon>
        <taxon>Pseudomonadota</taxon>
        <taxon>Betaproteobacteria</taxon>
        <taxon>Burkholderiales</taxon>
        <taxon>Comamonadaceae</taxon>
        <taxon>Limnohabitans</taxon>
    </lineage>
</organism>
<evidence type="ECO:0000313" key="2">
    <source>
        <dbReference type="Proteomes" id="UP000647424"/>
    </source>
</evidence>
<dbReference type="AlphaFoldDB" id="A0A927ILN9"/>
<comment type="caution">
    <text evidence="1">The sequence shown here is derived from an EMBL/GenBank/DDBJ whole genome shotgun (WGS) entry which is preliminary data.</text>
</comment>
<gene>
    <name evidence="1" type="ORF">IC609_07300</name>
</gene>
<keyword evidence="2" id="KW-1185">Reference proteome</keyword>
<name>A0A927ILN9_9BURK</name>
<dbReference type="RefSeq" id="WP_191818741.1">
    <property type="nucleotide sequence ID" value="NZ_JACYFT010000001.1"/>
</dbReference>
<sequence>MSQTALLTALLIGAYFVLLTYGLRKHTHLVQGPWLFFFRAFFPNWKFYHAAGHAPRLYVRAQTAAGDWTDWHRVYARVPFRITRVLHNPEVNLALNHQNLVDHLWSDIQDLPEDGDITQRVTYQLVTRLAHEAVRGGRWGEALMLPVILTGVPSHFQFELRMDALQEHQRVPASSELVLQSPVLPTWH</sequence>
<reference evidence="1" key="1">
    <citation type="submission" date="2020-09" db="EMBL/GenBank/DDBJ databases">
        <title>Genome seq and assembly of Limnohabitants sp.</title>
        <authorList>
            <person name="Chhetri G."/>
        </authorList>
    </citation>
    <scope>NUCLEOTIDE SEQUENCE</scope>
    <source>
        <strain evidence="1">JUR4</strain>
    </source>
</reference>
<dbReference type="Proteomes" id="UP000647424">
    <property type="component" value="Unassembled WGS sequence"/>
</dbReference>
<accession>A0A927ILN9</accession>
<dbReference type="EMBL" id="JACYFT010000001">
    <property type="protein sequence ID" value="MBD8050346.1"/>
    <property type="molecule type" value="Genomic_DNA"/>
</dbReference>
<proteinExistence type="predicted"/>
<evidence type="ECO:0000313" key="1">
    <source>
        <dbReference type="EMBL" id="MBD8050346.1"/>
    </source>
</evidence>
<protein>
    <submittedName>
        <fullName evidence="1">Uncharacterized protein</fullName>
    </submittedName>
</protein>